<reference evidence="7 8" key="1">
    <citation type="journal article" date="2010" name="Stand. Genomic Sci.">
        <title>Complete genome sequence of Arcanobacterium haemolyticum type strain (11018).</title>
        <authorList>
            <person name="Yasawong M."/>
            <person name="Teshima H."/>
            <person name="Lapidus A."/>
            <person name="Nolan M."/>
            <person name="Lucas S."/>
            <person name="Glavina Del Rio T."/>
            <person name="Tice H."/>
            <person name="Cheng J."/>
            <person name="Bruce D."/>
            <person name="Detter C."/>
            <person name="Tapia R."/>
            <person name="Han C."/>
            <person name="Goodwin L."/>
            <person name="Pitluck S."/>
            <person name="Liolios K."/>
            <person name="Ivanova N."/>
            <person name="Mavromatis K."/>
            <person name="Mikhailova N."/>
            <person name="Pati A."/>
            <person name="Chen A."/>
            <person name="Palaniappan K."/>
            <person name="Land M."/>
            <person name="Hauser L."/>
            <person name="Chang Y."/>
            <person name="Jeffries C."/>
            <person name="Rohde M."/>
            <person name="Sikorski J."/>
            <person name="Pukall R."/>
            <person name="Goker M."/>
            <person name="Woyke T."/>
            <person name="Bristow J."/>
            <person name="Eisen J."/>
            <person name="Markowitz V."/>
            <person name="Hugenholtz P."/>
            <person name="Kyrpides N."/>
            <person name="Klenk H."/>
        </authorList>
    </citation>
    <scope>NUCLEOTIDE SEQUENCE [LARGE SCALE GENOMIC DNA]</scope>
    <source>
        <strain evidence="8">ATCC 9345 / DSM 20595 / CCUG 17215 / LMG 16163 / NBRC 15585 / NCTC 8452 / 11018</strain>
    </source>
</reference>
<dbReference type="NCBIfam" id="TIGR00689">
    <property type="entry name" value="rpiB_lacA_lacB"/>
    <property type="match status" value="1"/>
</dbReference>
<sequence>MGFRVVVASDNAGAEYRHFIKEDLQADPRVDEVIDVGVESTDGTYYPHVSAAGAKIIADGKADRGVFICGTGMGMAIAANKIHGIRAAVAHDSFSVERLVLSNNGQVLCLGERVIGKELARRLVKEFLDYEFDASSASKPKVDAICSYE</sequence>
<evidence type="ECO:0000256" key="1">
    <source>
        <dbReference type="ARBA" id="ARBA00004939"/>
    </source>
</evidence>
<comment type="catalytic activity">
    <reaction evidence="4">
        <text>D-erythrulose 4-phosphate = D-erythrose 4-phosphate</text>
        <dbReference type="Rhea" id="RHEA:48784"/>
        <dbReference type="ChEBI" id="CHEBI:16897"/>
        <dbReference type="ChEBI" id="CHEBI:90796"/>
        <dbReference type="EC" id="5.3.1.34"/>
    </reaction>
</comment>
<dbReference type="EC" id="5.3.1.34" evidence="6"/>
<evidence type="ECO:0000256" key="2">
    <source>
        <dbReference type="ARBA" id="ARBA00008754"/>
    </source>
</evidence>
<comment type="pathway">
    <text evidence="5">Carbohydrate metabolism; D-threitol degradation.</text>
</comment>
<dbReference type="STRING" id="644284.Arch_1476"/>
<dbReference type="PANTHER" id="PTHR43732:SF1">
    <property type="entry name" value="RIBOSE 5-PHOSPHATE ISOMERASE"/>
    <property type="match status" value="1"/>
</dbReference>
<keyword evidence="3 7" id="KW-0413">Isomerase</keyword>
<organism evidence="7 8">
    <name type="scientific">Arcanobacterium haemolyticum (strain ATCC 9345 / DSM 20595 / CCM 5947 / CCUG 17215 / LMG 16163 / NBRC 15585 / NCTC 8452 / 11018)</name>
    <dbReference type="NCBI Taxonomy" id="644284"/>
    <lineage>
        <taxon>Bacteria</taxon>
        <taxon>Bacillati</taxon>
        <taxon>Actinomycetota</taxon>
        <taxon>Actinomycetes</taxon>
        <taxon>Actinomycetales</taxon>
        <taxon>Actinomycetaceae</taxon>
        <taxon>Arcanobacterium</taxon>
    </lineage>
</organism>
<dbReference type="PANTHER" id="PTHR43732">
    <property type="entry name" value="RIBOSE 5-PHOSPHATE ISOMERASE-RELATED"/>
    <property type="match status" value="1"/>
</dbReference>
<keyword evidence="8" id="KW-1185">Reference proteome</keyword>
<protein>
    <recommendedName>
        <fullName evidence="6">D-erythrulose 4-phosphate isomerase</fullName>
        <ecNumber evidence="6">5.3.1.34</ecNumber>
    </recommendedName>
</protein>
<dbReference type="NCBIfam" id="TIGR02133">
    <property type="entry name" value="RPI_actino"/>
    <property type="match status" value="1"/>
</dbReference>
<dbReference type="Pfam" id="PF02502">
    <property type="entry name" value="LacAB_rpiB"/>
    <property type="match status" value="1"/>
</dbReference>
<dbReference type="PIRSF" id="PIRSF005384">
    <property type="entry name" value="RpiB_LacA_B"/>
    <property type="match status" value="1"/>
</dbReference>
<gene>
    <name evidence="7" type="ordered locus">Arch_1476</name>
</gene>
<dbReference type="InterPro" id="IPR051812">
    <property type="entry name" value="SPI_LacAB/RpiB"/>
</dbReference>
<accession>D7BKJ8</accession>
<evidence type="ECO:0000256" key="5">
    <source>
        <dbReference type="ARBA" id="ARBA00060528"/>
    </source>
</evidence>
<dbReference type="Gene3D" id="3.40.1400.10">
    <property type="entry name" value="Sugar-phosphate isomerase, RpiB/LacA/LacB"/>
    <property type="match status" value="1"/>
</dbReference>
<name>D7BKJ8_ARCHD</name>
<evidence type="ECO:0000313" key="7">
    <source>
        <dbReference type="EMBL" id="ADH93178.1"/>
    </source>
</evidence>
<dbReference type="InterPro" id="IPR011860">
    <property type="entry name" value="Rib-5-P_Isoase_Actino"/>
</dbReference>
<dbReference type="InterPro" id="IPR003500">
    <property type="entry name" value="RpiB_LacA_LacB"/>
</dbReference>
<dbReference type="KEGG" id="ahe:Arch_1476"/>
<dbReference type="GO" id="GO:0009758">
    <property type="term" value="P:carbohydrate utilization"/>
    <property type="evidence" value="ECO:0007669"/>
    <property type="project" value="UniProtKB-ARBA"/>
</dbReference>
<evidence type="ECO:0000313" key="8">
    <source>
        <dbReference type="Proteomes" id="UP000000376"/>
    </source>
</evidence>
<dbReference type="GO" id="GO:0016052">
    <property type="term" value="P:carbohydrate catabolic process"/>
    <property type="evidence" value="ECO:0007669"/>
    <property type="project" value="UniProtKB-ARBA"/>
</dbReference>
<dbReference type="HOGENOM" id="CLU_091396_1_0_11"/>
<dbReference type="GO" id="GO:0016861">
    <property type="term" value="F:intramolecular oxidoreductase activity, interconverting aldoses and ketoses"/>
    <property type="evidence" value="ECO:0007669"/>
    <property type="project" value="UniProtKB-ARBA"/>
</dbReference>
<dbReference type="FunFam" id="3.40.1400.10:FF:000004">
    <property type="entry name" value="Ribose 5-phosphate isomerase"/>
    <property type="match status" value="1"/>
</dbReference>
<comment type="similarity">
    <text evidence="2">Belongs to the LacAB/RpiB family.</text>
</comment>
<dbReference type="SUPFAM" id="SSF89623">
    <property type="entry name" value="Ribose/Galactose isomerase RpiB/AlsB"/>
    <property type="match status" value="1"/>
</dbReference>
<dbReference type="RefSeq" id="WP_013170668.1">
    <property type="nucleotide sequence ID" value="NC_014218.1"/>
</dbReference>
<evidence type="ECO:0000256" key="4">
    <source>
        <dbReference type="ARBA" id="ARBA00051490"/>
    </source>
</evidence>
<dbReference type="eggNOG" id="COG0698">
    <property type="taxonomic scope" value="Bacteria"/>
</dbReference>
<dbReference type="Proteomes" id="UP000000376">
    <property type="component" value="Chromosome"/>
</dbReference>
<evidence type="ECO:0000256" key="6">
    <source>
        <dbReference type="ARBA" id="ARBA00066901"/>
    </source>
</evidence>
<dbReference type="NCBIfam" id="NF004051">
    <property type="entry name" value="PRK05571.1"/>
    <property type="match status" value="1"/>
</dbReference>
<proteinExistence type="inferred from homology"/>
<dbReference type="EMBL" id="CP002045">
    <property type="protein sequence ID" value="ADH93178.1"/>
    <property type="molecule type" value="Genomic_DNA"/>
</dbReference>
<evidence type="ECO:0000256" key="3">
    <source>
        <dbReference type="ARBA" id="ARBA00023235"/>
    </source>
</evidence>
<dbReference type="GO" id="GO:0071322">
    <property type="term" value="P:cellular response to carbohydrate stimulus"/>
    <property type="evidence" value="ECO:0007669"/>
    <property type="project" value="UniProtKB-ARBA"/>
</dbReference>
<dbReference type="AlphaFoldDB" id="D7BKJ8"/>
<comment type="pathway">
    <text evidence="1">Carbohydrate metabolism; erythritol degradation.</text>
</comment>
<dbReference type="InterPro" id="IPR036569">
    <property type="entry name" value="RpiB_LacA_LacB_sf"/>
</dbReference>
<dbReference type="OrthoDB" id="1778624at2"/>